<feature type="region of interest" description="Disordered" evidence="1">
    <location>
        <begin position="92"/>
        <end position="148"/>
    </location>
</feature>
<feature type="non-terminal residue" evidence="2">
    <location>
        <position position="148"/>
    </location>
</feature>
<proteinExistence type="predicted"/>
<name>A0A099ZXY0_TINGU</name>
<sequence length="148" mass="16609">VGKVELIVTPLALHKVGRQHKDQLVAPLYAVNDILHDAFARDEVPLVLAQPHTALPLLQVWDQLIRDPHRIARAVRNEGVKLQSRFLLSGATVPSPPLRLRPLPSHPNVPRGIKVDTQKGHDGHQHQRHEQRDHKQEGGVARQLAHVE</sequence>
<evidence type="ECO:0000256" key="1">
    <source>
        <dbReference type="SAM" id="MobiDB-lite"/>
    </source>
</evidence>
<dbReference type="AlphaFoldDB" id="A0A099ZXY0"/>
<protein>
    <submittedName>
        <fullName evidence="2">Uncharacterized protein</fullName>
    </submittedName>
</protein>
<keyword evidence="3" id="KW-1185">Reference proteome</keyword>
<organism evidence="2 3">
    <name type="scientific">Tinamus guttatus</name>
    <name type="common">White-throated tinamou</name>
    <dbReference type="NCBI Taxonomy" id="94827"/>
    <lineage>
        <taxon>Eukaryota</taxon>
        <taxon>Metazoa</taxon>
        <taxon>Chordata</taxon>
        <taxon>Craniata</taxon>
        <taxon>Vertebrata</taxon>
        <taxon>Euteleostomi</taxon>
        <taxon>Archelosauria</taxon>
        <taxon>Archosauria</taxon>
        <taxon>Dinosauria</taxon>
        <taxon>Saurischia</taxon>
        <taxon>Theropoda</taxon>
        <taxon>Coelurosauria</taxon>
        <taxon>Aves</taxon>
        <taxon>Palaeognathae</taxon>
        <taxon>Tinamiformes</taxon>
        <taxon>Tinamidae</taxon>
        <taxon>Tinamus</taxon>
    </lineage>
</organism>
<evidence type="ECO:0000313" key="3">
    <source>
        <dbReference type="Proteomes" id="UP000053641"/>
    </source>
</evidence>
<feature type="compositionally biased region" description="Pro residues" evidence="1">
    <location>
        <begin position="94"/>
        <end position="107"/>
    </location>
</feature>
<dbReference type="EMBL" id="KL956365">
    <property type="protein sequence ID" value="KGL85695.1"/>
    <property type="molecule type" value="Genomic_DNA"/>
</dbReference>
<evidence type="ECO:0000313" key="2">
    <source>
        <dbReference type="EMBL" id="KGL85695.1"/>
    </source>
</evidence>
<gene>
    <name evidence="2" type="ORF">N309_00120</name>
</gene>
<feature type="non-terminal residue" evidence="2">
    <location>
        <position position="1"/>
    </location>
</feature>
<dbReference type="Proteomes" id="UP000053641">
    <property type="component" value="Unassembled WGS sequence"/>
</dbReference>
<accession>A0A099ZXY0</accession>
<feature type="compositionally biased region" description="Basic and acidic residues" evidence="1">
    <location>
        <begin position="113"/>
        <end position="137"/>
    </location>
</feature>
<reference evidence="2 3" key="1">
    <citation type="submission" date="2014-06" db="EMBL/GenBank/DDBJ databases">
        <title>Genome evolution of avian class.</title>
        <authorList>
            <person name="Zhang G."/>
            <person name="Li C."/>
        </authorList>
    </citation>
    <scope>NUCLEOTIDE SEQUENCE [LARGE SCALE GENOMIC DNA]</scope>
    <source>
        <strain evidence="2">BGI_N309</strain>
    </source>
</reference>